<keyword evidence="8" id="KW-1015">Disulfide bond</keyword>
<evidence type="ECO:0000256" key="8">
    <source>
        <dbReference type="PIRSR" id="PIRSR608597-3"/>
    </source>
</evidence>
<dbReference type="GO" id="GO:0031640">
    <property type="term" value="P:killing of cells of another organism"/>
    <property type="evidence" value="ECO:0007669"/>
    <property type="project" value="UniProtKB-KW"/>
</dbReference>
<sequence>MLFVVIKSQKALVPNKKCLDCICFVESQCKPLKCKWDDDAVSCGYLQVWIYYVYVHLPNFLNEILKRLRFQSKDI</sequence>
<feature type="disulfide bond" evidence="8">
    <location>
        <begin position="23"/>
        <end position="29"/>
    </location>
</feature>
<evidence type="ECO:0000313" key="10">
    <source>
        <dbReference type="WBParaSite" id="Minc3s08236g42037"/>
    </source>
</evidence>
<dbReference type="InterPro" id="IPR008597">
    <property type="entry name" value="Invert_lysozyme"/>
</dbReference>
<comment type="catalytic activity">
    <reaction evidence="1">
        <text>Hydrolysis of (1-&gt;4)-beta-linkages between N-acetylmuramic acid and N-acetyl-D-glucosamine residues in a peptidoglycan and between N-acetyl-D-glucosamine residues in chitodextrins.</text>
        <dbReference type="EC" id="3.2.1.17"/>
    </reaction>
</comment>
<keyword evidence="5" id="KW-0378">Hydrolase</keyword>
<dbReference type="AlphaFoldDB" id="A0A914NQB0"/>
<dbReference type="GO" id="GO:0042742">
    <property type="term" value="P:defense response to bacterium"/>
    <property type="evidence" value="ECO:0007669"/>
    <property type="project" value="UniProtKB-KW"/>
</dbReference>
<reference evidence="10" key="1">
    <citation type="submission" date="2022-11" db="UniProtKB">
        <authorList>
            <consortium name="WormBaseParasite"/>
        </authorList>
    </citation>
    <scope>IDENTIFICATION</scope>
</reference>
<organism evidence="9 10">
    <name type="scientific">Meloidogyne incognita</name>
    <name type="common">Southern root-knot nematode worm</name>
    <name type="synonym">Oxyuris incognita</name>
    <dbReference type="NCBI Taxonomy" id="6306"/>
    <lineage>
        <taxon>Eukaryota</taxon>
        <taxon>Metazoa</taxon>
        <taxon>Ecdysozoa</taxon>
        <taxon>Nematoda</taxon>
        <taxon>Chromadorea</taxon>
        <taxon>Rhabditida</taxon>
        <taxon>Tylenchina</taxon>
        <taxon>Tylenchomorpha</taxon>
        <taxon>Tylenchoidea</taxon>
        <taxon>Meloidogynidae</taxon>
        <taxon>Meloidogyninae</taxon>
        <taxon>Meloidogyne</taxon>
        <taxon>Meloidogyne incognita group</taxon>
    </lineage>
</organism>
<evidence type="ECO:0000256" key="6">
    <source>
        <dbReference type="ARBA" id="ARBA00023295"/>
    </source>
</evidence>
<evidence type="ECO:0000256" key="1">
    <source>
        <dbReference type="ARBA" id="ARBA00000632"/>
    </source>
</evidence>
<dbReference type="PROSITE" id="PS51909">
    <property type="entry name" value="LYSOZYME_I"/>
    <property type="match status" value="1"/>
</dbReference>
<proteinExistence type="predicted"/>
<evidence type="ECO:0000256" key="2">
    <source>
        <dbReference type="ARBA" id="ARBA00012732"/>
    </source>
</evidence>
<feature type="active site" description="Proton donor" evidence="7">
    <location>
        <position position="26"/>
    </location>
</feature>
<dbReference type="Proteomes" id="UP000887563">
    <property type="component" value="Unplaced"/>
</dbReference>
<keyword evidence="6" id="KW-0326">Glycosidase</keyword>
<evidence type="ECO:0000256" key="3">
    <source>
        <dbReference type="ARBA" id="ARBA00022529"/>
    </source>
</evidence>
<evidence type="ECO:0000313" key="9">
    <source>
        <dbReference type="Proteomes" id="UP000887563"/>
    </source>
</evidence>
<feature type="active site" description="Nucleophile" evidence="7">
    <location>
        <position position="37"/>
    </location>
</feature>
<keyword evidence="9" id="KW-1185">Reference proteome</keyword>
<name>A0A914NQB0_MELIC</name>
<evidence type="ECO:0000256" key="7">
    <source>
        <dbReference type="PIRSR" id="PIRSR608597-1"/>
    </source>
</evidence>
<dbReference type="EC" id="3.2.1.17" evidence="2"/>
<evidence type="ECO:0000256" key="4">
    <source>
        <dbReference type="ARBA" id="ARBA00022638"/>
    </source>
</evidence>
<dbReference type="GO" id="GO:0003796">
    <property type="term" value="F:lysozyme activity"/>
    <property type="evidence" value="ECO:0007669"/>
    <property type="project" value="UniProtKB-EC"/>
</dbReference>
<dbReference type="WBParaSite" id="Minc3s08236g42037">
    <property type="protein sequence ID" value="Minc3s08236g42037"/>
    <property type="gene ID" value="Minc3s08236g42037"/>
</dbReference>
<keyword evidence="4" id="KW-0081">Bacteriolytic enzyme</keyword>
<accession>A0A914NQB0</accession>
<keyword evidence="3" id="KW-0929">Antimicrobial</keyword>
<protein>
    <recommendedName>
        <fullName evidence="2">lysozyme</fullName>
        <ecNumber evidence="2">3.2.1.17</ecNumber>
    </recommendedName>
</protein>
<dbReference type="Gene3D" id="1.10.530.10">
    <property type="match status" value="1"/>
</dbReference>
<feature type="disulfide bond" evidence="8">
    <location>
        <begin position="34"/>
        <end position="43"/>
    </location>
</feature>
<evidence type="ECO:0000256" key="5">
    <source>
        <dbReference type="ARBA" id="ARBA00022801"/>
    </source>
</evidence>